<dbReference type="Pfam" id="PF00691">
    <property type="entry name" value="OmpA"/>
    <property type="match status" value="1"/>
</dbReference>
<evidence type="ECO:0000256" key="4">
    <source>
        <dbReference type="PROSITE-ProRule" id="PRU00473"/>
    </source>
</evidence>
<dbReference type="PROSITE" id="PS51123">
    <property type="entry name" value="OMPA_2"/>
    <property type="match status" value="1"/>
</dbReference>
<name>A0A1H3JIA8_ALLWA</name>
<dbReference type="CDD" id="cd07185">
    <property type="entry name" value="OmpA_C-like"/>
    <property type="match status" value="1"/>
</dbReference>
<dbReference type="InterPro" id="IPR006665">
    <property type="entry name" value="OmpA-like"/>
</dbReference>
<gene>
    <name evidence="6" type="ORF">SAMN05421644_1599</name>
</gene>
<evidence type="ECO:0000256" key="3">
    <source>
        <dbReference type="ARBA" id="ARBA00023237"/>
    </source>
</evidence>
<dbReference type="InterPro" id="IPR050330">
    <property type="entry name" value="Bact_OuterMem_StrucFunc"/>
</dbReference>
<dbReference type="EMBL" id="FNOW01000059">
    <property type="protein sequence ID" value="SDY39703.1"/>
    <property type="molecule type" value="Genomic_DNA"/>
</dbReference>
<comment type="subcellular location">
    <subcellularLocation>
        <location evidence="1">Cell outer membrane</location>
    </subcellularLocation>
</comment>
<keyword evidence="7" id="KW-1185">Reference proteome</keyword>
<reference evidence="7" key="1">
    <citation type="submission" date="2016-10" db="EMBL/GenBank/DDBJ databases">
        <authorList>
            <person name="Varghese N."/>
            <person name="Submissions S."/>
        </authorList>
    </citation>
    <scope>NUCLEOTIDE SEQUENCE [LARGE SCALE GENOMIC DNA]</scope>
    <source>
        <strain evidence="7">DSM 173</strain>
    </source>
</reference>
<dbReference type="Proteomes" id="UP000198672">
    <property type="component" value="Unassembled WGS sequence"/>
</dbReference>
<evidence type="ECO:0000313" key="6">
    <source>
        <dbReference type="EMBL" id="SDY39703.1"/>
    </source>
</evidence>
<protein>
    <submittedName>
        <fullName evidence="6">Outer membrane protein OmpA</fullName>
    </submittedName>
</protein>
<dbReference type="InterPro" id="IPR036737">
    <property type="entry name" value="OmpA-like_sf"/>
</dbReference>
<dbReference type="PANTHER" id="PTHR30329">
    <property type="entry name" value="STATOR ELEMENT OF FLAGELLAR MOTOR COMPLEX"/>
    <property type="match status" value="1"/>
</dbReference>
<evidence type="ECO:0000259" key="5">
    <source>
        <dbReference type="PROSITE" id="PS51123"/>
    </source>
</evidence>
<dbReference type="SUPFAM" id="SSF103088">
    <property type="entry name" value="OmpA-like"/>
    <property type="match status" value="1"/>
</dbReference>
<feature type="domain" description="OmpA-like" evidence="5">
    <location>
        <begin position="236"/>
        <end position="351"/>
    </location>
</feature>
<dbReference type="AlphaFoldDB" id="A0A1H3JIA8"/>
<dbReference type="PANTHER" id="PTHR30329:SF21">
    <property type="entry name" value="LIPOPROTEIN YIAD-RELATED"/>
    <property type="match status" value="1"/>
</dbReference>
<dbReference type="InterPro" id="IPR006664">
    <property type="entry name" value="OMP_bac"/>
</dbReference>
<proteinExistence type="predicted"/>
<dbReference type="PRINTS" id="PR01021">
    <property type="entry name" value="OMPADOMAIN"/>
</dbReference>
<dbReference type="STRING" id="61595.SAMN05421644_1599"/>
<keyword evidence="2 4" id="KW-0472">Membrane</keyword>
<dbReference type="GO" id="GO:0009279">
    <property type="term" value="C:cell outer membrane"/>
    <property type="evidence" value="ECO:0007669"/>
    <property type="project" value="UniProtKB-SubCell"/>
</dbReference>
<evidence type="ECO:0000313" key="7">
    <source>
        <dbReference type="Proteomes" id="UP000198672"/>
    </source>
</evidence>
<sequence length="351" mass="38851">MTVHAFRNYRLCSIAQRLGLLWVLWAWLHSATVLAAPGYEQDLHGAADLPGIARFAGTVIIGYRVSEFDETLIPIGPWDDGASSEGWTKTLKVVGRRTRIIYLAPRDVTAQAVIQHYQDTLTQQGYQPFYQCAGFDTCGEKIDRFYSEPSYGKQLTERYVLKYVYSDSTVQDPYLYSAQRQDEAGATSLFIFAARQDNFADSAAGNRVAIFVEAVIGQPIRESITPLPASELAQGLTEAGRIAVPGIQFNTDPITIRPESQPQLEQIALLLVEQPALKLYIVGHTDNRGSLDENLELSRRRAQEVVRTLIQSFGIFGERLKAMGVANLAPLTTNANAAGQALNQRIELVAQ</sequence>
<dbReference type="RefSeq" id="WP_091335283.1">
    <property type="nucleotide sequence ID" value="NZ_FNOW01000059.1"/>
</dbReference>
<organism evidence="6 7">
    <name type="scientific">Allochromatium warmingii</name>
    <name type="common">Chromatium warmingii</name>
    <dbReference type="NCBI Taxonomy" id="61595"/>
    <lineage>
        <taxon>Bacteria</taxon>
        <taxon>Pseudomonadati</taxon>
        <taxon>Pseudomonadota</taxon>
        <taxon>Gammaproteobacteria</taxon>
        <taxon>Chromatiales</taxon>
        <taxon>Chromatiaceae</taxon>
        <taxon>Allochromatium</taxon>
    </lineage>
</organism>
<accession>A0A1H3JIA8</accession>
<dbReference type="Gene3D" id="3.30.1330.60">
    <property type="entry name" value="OmpA-like domain"/>
    <property type="match status" value="1"/>
</dbReference>
<evidence type="ECO:0000256" key="1">
    <source>
        <dbReference type="ARBA" id="ARBA00004442"/>
    </source>
</evidence>
<keyword evidence="3" id="KW-0998">Cell outer membrane</keyword>
<dbReference type="OrthoDB" id="9792021at2"/>
<evidence type="ECO:0000256" key="2">
    <source>
        <dbReference type="ARBA" id="ARBA00023136"/>
    </source>
</evidence>